<keyword evidence="3" id="KW-1185">Reference proteome</keyword>
<sequence>MPMTSAPLVTPEAEFQVPAAGAGEPAKRGRRSGYAPAPALRRRCTGAAQGAAHEVPVPRGGTATRIVMRE</sequence>
<dbReference type="AlphaFoldDB" id="A0A395NGL1"/>
<name>A0A395NGL1_TRIAR</name>
<feature type="region of interest" description="Disordered" evidence="1">
    <location>
        <begin position="1"/>
        <end position="70"/>
    </location>
</feature>
<dbReference type="EMBL" id="PXOA01000454">
    <property type="protein sequence ID" value="RFU75246.1"/>
    <property type="molecule type" value="Genomic_DNA"/>
</dbReference>
<evidence type="ECO:0000313" key="2">
    <source>
        <dbReference type="EMBL" id="RFU75246.1"/>
    </source>
</evidence>
<dbReference type="Proteomes" id="UP000266272">
    <property type="component" value="Unassembled WGS sequence"/>
</dbReference>
<accession>A0A395NGL1</accession>
<reference evidence="2 3" key="1">
    <citation type="journal article" date="2018" name="PLoS Pathog.">
        <title>Evolution of structural diversity of trichothecenes, a family of toxins produced by plant pathogenic and entomopathogenic fungi.</title>
        <authorList>
            <person name="Proctor R.H."/>
            <person name="McCormick S.P."/>
            <person name="Kim H.S."/>
            <person name="Cardoza R.E."/>
            <person name="Stanley A.M."/>
            <person name="Lindo L."/>
            <person name="Kelly A."/>
            <person name="Brown D.W."/>
            <person name="Lee T."/>
            <person name="Vaughan M.M."/>
            <person name="Alexander N.J."/>
            <person name="Busman M."/>
            <person name="Gutierrez S."/>
        </authorList>
    </citation>
    <scope>NUCLEOTIDE SEQUENCE [LARGE SCALE GENOMIC DNA]</scope>
    <source>
        <strain evidence="2 3">IBT 40837</strain>
    </source>
</reference>
<proteinExistence type="predicted"/>
<evidence type="ECO:0000256" key="1">
    <source>
        <dbReference type="SAM" id="MobiDB-lite"/>
    </source>
</evidence>
<protein>
    <submittedName>
        <fullName evidence="2">Uncharacterized protein</fullName>
    </submittedName>
</protein>
<comment type="caution">
    <text evidence="2">The sequence shown here is derived from an EMBL/GenBank/DDBJ whole genome shotgun (WGS) entry which is preliminary data.</text>
</comment>
<gene>
    <name evidence="2" type="ORF">TARUN_6988</name>
</gene>
<evidence type="ECO:0000313" key="3">
    <source>
        <dbReference type="Proteomes" id="UP000266272"/>
    </source>
</evidence>
<organism evidence="2 3">
    <name type="scientific">Trichoderma arundinaceum</name>
    <dbReference type="NCBI Taxonomy" id="490622"/>
    <lineage>
        <taxon>Eukaryota</taxon>
        <taxon>Fungi</taxon>
        <taxon>Dikarya</taxon>
        <taxon>Ascomycota</taxon>
        <taxon>Pezizomycotina</taxon>
        <taxon>Sordariomycetes</taxon>
        <taxon>Hypocreomycetidae</taxon>
        <taxon>Hypocreales</taxon>
        <taxon>Hypocreaceae</taxon>
        <taxon>Trichoderma</taxon>
    </lineage>
</organism>